<name>A0A556QN38_9BACT</name>
<feature type="transmembrane region" description="Helical" evidence="1">
    <location>
        <begin position="58"/>
        <end position="80"/>
    </location>
</feature>
<keyword evidence="1" id="KW-0812">Transmembrane</keyword>
<dbReference type="RefSeq" id="WP_144228390.1">
    <property type="nucleotide sequence ID" value="NZ_CBCRVV010000001.1"/>
</dbReference>
<evidence type="ECO:0000313" key="2">
    <source>
        <dbReference type="EMBL" id="TSJ78049.1"/>
    </source>
</evidence>
<protein>
    <submittedName>
        <fullName evidence="2">Uncharacterized protein</fullName>
    </submittedName>
</protein>
<keyword evidence="3" id="KW-1185">Reference proteome</keyword>
<reference evidence="2 3" key="1">
    <citation type="submission" date="2019-07" db="EMBL/GenBank/DDBJ databases">
        <title>Description of 53C-WASEF.</title>
        <authorList>
            <person name="Pitt A."/>
            <person name="Hahn M.W."/>
        </authorList>
    </citation>
    <scope>NUCLEOTIDE SEQUENCE [LARGE SCALE GENOMIC DNA]</scope>
    <source>
        <strain evidence="2 3">53C-WASEF</strain>
    </source>
</reference>
<dbReference type="AlphaFoldDB" id="A0A556QN38"/>
<accession>A0A556QN38</accession>
<dbReference type="EMBL" id="VMBG01000001">
    <property type="protein sequence ID" value="TSJ78049.1"/>
    <property type="molecule type" value="Genomic_DNA"/>
</dbReference>
<feature type="transmembrane region" description="Helical" evidence="1">
    <location>
        <begin position="12"/>
        <end position="38"/>
    </location>
</feature>
<sequence>MPSRQPEVPRRAIHWLLPAALLALAPKCMLCVLAYAGAGAVLGLSGPEICGASTPVPIAYATLLAWLGATAGLAAFILLASRRDQRAAPTPADDHFGISGSTR</sequence>
<proteinExistence type="predicted"/>
<comment type="caution">
    <text evidence="2">The sequence shown here is derived from an EMBL/GenBank/DDBJ whole genome shotgun (WGS) entry which is preliminary data.</text>
</comment>
<organism evidence="2 3">
    <name type="scientific">Rariglobus hedericola</name>
    <dbReference type="NCBI Taxonomy" id="2597822"/>
    <lineage>
        <taxon>Bacteria</taxon>
        <taxon>Pseudomonadati</taxon>
        <taxon>Verrucomicrobiota</taxon>
        <taxon>Opitutia</taxon>
        <taxon>Opitutales</taxon>
        <taxon>Opitutaceae</taxon>
        <taxon>Rariglobus</taxon>
    </lineage>
</organism>
<keyword evidence="1" id="KW-1133">Transmembrane helix</keyword>
<evidence type="ECO:0000256" key="1">
    <source>
        <dbReference type="SAM" id="Phobius"/>
    </source>
</evidence>
<gene>
    <name evidence="2" type="ORF">FPL22_01690</name>
</gene>
<dbReference type="Proteomes" id="UP000315648">
    <property type="component" value="Unassembled WGS sequence"/>
</dbReference>
<evidence type="ECO:0000313" key="3">
    <source>
        <dbReference type="Proteomes" id="UP000315648"/>
    </source>
</evidence>
<keyword evidence="1" id="KW-0472">Membrane</keyword>